<dbReference type="Proteomes" id="UP001596045">
    <property type="component" value="Unassembled WGS sequence"/>
</dbReference>
<protein>
    <recommendedName>
        <fullName evidence="4">Lipoprotein</fullName>
    </recommendedName>
</protein>
<feature type="chain" id="PRO_5047343137" description="Lipoprotein" evidence="1">
    <location>
        <begin position="23"/>
        <end position="124"/>
    </location>
</feature>
<evidence type="ECO:0000256" key="1">
    <source>
        <dbReference type="SAM" id="SignalP"/>
    </source>
</evidence>
<gene>
    <name evidence="2" type="ORF">ACFPM8_05140</name>
</gene>
<evidence type="ECO:0000313" key="2">
    <source>
        <dbReference type="EMBL" id="MFC5473336.1"/>
    </source>
</evidence>
<comment type="caution">
    <text evidence="2">The sequence shown here is derived from an EMBL/GenBank/DDBJ whole genome shotgun (WGS) entry which is preliminary data.</text>
</comment>
<accession>A0ABW0M6V1</accession>
<evidence type="ECO:0000313" key="3">
    <source>
        <dbReference type="Proteomes" id="UP001596045"/>
    </source>
</evidence>
<organism evidence="2 3">
    <name type="scientific">Paraherbaspirillum soli</name>
    <dbReference type="NCBI Taxonomy" id="631222"/>
    <lineage>
        <taxon>Bacteria</taxon>
        <taxon>Pseudomonadati</taxon>
        <taxon>Pseudomonadota</taxon>
        <taxon>Betaproteobacteria</taxon>
        <taxon>Burkholderiales</taxon>
        <taxon>Oxalobacteraceae</taxon>
        <taxon>Paraherbaspirillum</taxon>
    </lineage>
</organism>
<keyword evidence="1" id="KW-0732">Signal</keyword>
<evidence type="ECO:0008006" key="4">
    <source>
        <dbReference type="Google" id="ProtNLM"/>
    </source>
</evidence>
<sequence length="124" mass="13447">MNKKLVQTFLVGSMVVMLTACSTQGHFVIPEGSTLYLGGRPEPVQVTSTGMVDTPAFGWDSMGVPPEKGIQYRVEKDGKTLQEGKLRPVLRAKALFLPPIFGILTVPTGLNPNITYNLVTGKQE</sequence>
<dbReference type="EMBL" id="JBHSMT010000008">
    <property type="protein sequence ID" value="MFC5473336.1"/>
    <property type="molecule type" value="Genomic_DNA"/>
</dbReference>
<keyword evidence="3" id="KW-1185">Reference proteome</keyword>
<reference evidence="3" key="1">
    <citation type="journal article" date="2019" name="Int. J. Syst. Evol. Microbiol.">
        <title>The Global Catalogue of Microorganisms (GCM) 10K type strain sequencing project: providing services to taxonomists for standard genome sequencing and annotation.</title>
        <authorList>
            <consortium name="The Broad Institute Genomics Platform"/>
            <consortium name="The Broad Institute Genome Sequencing Center for Infectious Disease"/>
            <person name="Wu L."/>
            <person name="Ma J."/>
        </authorList>
    </citation>
    <scope>NUCLEOTIDE SEQUENCE [LARGE SCALE GENOMIC DNA]</scope>
    <source>
        <strain evidence="3">JCM 17066</strain>
    </source>
</reference>
<proteinExistence type="predicted"/>
<dbReference type="PROSITE" id="PS51257">
    <property type="entry name" value="PROKAR_LIPOPROTEIN"/>
    <property type="match status" value="1"/>
</dbReference>
<dbReference type="RefSeq" id="WP_378995634.1">
    <property type="nucleotide sequence ID" value="NZ_JBHSMT010000008.1"/>
</dbReference>
<feature type="signal peptide" evidence="1">
    <location>
        <begin position="1"/>
        <end position="22"/>
    </location>
</feature>
<name>A0ABW0M6V1_9BURK</name>